<protein>
    <submittedName>
        <fullName evidence="2">Uncharacterized protein</fullName>
    </submittedName>
</protein>
<dbReference type="Proteomes" id="UP001200642">
    <property type="component" value="Unassembled WGS sequence"/>
</dbReference>
<organism evidence="2 3">
    <name type="scientific">Cerina litoralis</name>
    <dbReference type="NCBI Taxonomy" id="2874477"/>
    <lineage>
        <taxon>Bacteria</taxon>
        <taxon>Pseudomonadati</taxon>
        <taxon>Bacteroidota</taxon>
        <taxon>Flavobacteriia</taxon>
        <taxon>Flavobacteriales</taxon>
        <taxon>Flavobacteriaceae</taxon>
        <taxon>Cerina</taxon>
    </lineage>
</organism>
<evidence type="ECO:0000313" key="2">
    <source>
        <dbReference type="EMBL" id="MCG2462856.1"/>
    </source>
</evidence>
<reference evidence="2" key="1">
    <citation type="submission" date="2023-02" db="EMBL/GenBank/DDBJ databases">
        <title>Genome of Flavobacteriaceae gen. nov. sp. strain F89.</title>
        <authorList>
            <person name="Wang Y."/>
        </authorList>
    </citation>
    <scope>NUCLEOTIDE SEQUENCE</scope>
    <source>
        <strain evidence="2">F89</strain>
    </source>
</reference>
<accession>A0AAE3JR62</accession>
<comment type="caution">
    <text evidence="2">The sequence shown here is derived from an EMBL/GenBank/DDBJ whole genome shotgun (WGS) entry which is preliminary data.</text>
</comment>
<proteinExistence type="predicted"/>
<sequence>MDRMTFIQKTVGAMLVSLPVYTIIGCSNSDSGMGNDDPKPNPQGDCLANGTKSSIANNHGHTLTVSKSDVQGGIEKTYSIQGTSGHNHDVTLTANNFATLESNHSITVNSTTGDGHTHSVLVSCA</sequence>
<evidence type="ECO:0000313" key="3">
    <source>
        <dbReference type="Proteomes" id="UP001200642"/>
    </source>
</evidence>
<dbReference type="EMBL" id="JAIRBC010000050">
    <property type="protein sequence ID" value="MCG2462856.1"/>
    <property type="molecule type" value="Genomic_DNA"/>
</dbReference>
<evidence type="ECO:0000256" key="1">
    <source>
        <dbReference type="SAM" id="MobiDB-lite"/>
    </source>
</evidence>
<dbReference type="AlphaFoldDB" id="A0AAE3JR62"/>
<feature type="region of interest" description="Disordered" evidence="1">
    <location>
        <begin position="29"/>
        <end position="59"/>
    </location>
</feature>
<dbReference type="RefSeq" id="WP_317903988.1">
    <property type="nucleotide sequence ID" value="NZ_JAIRBC010000050.1"/>
</dbReference>
<keyword evidence="3" id="KW-1185">Reference proteome</keyword>
<name>A0AAE3JR62_9FLAO</name>
<gene>
    <name evidence="2" type="ORF">K8352_18985</name>
</gene>
<feature type="compositionally biased region" description="Polar residues" evidence="1">
    <location>
        <begin position="50"/>
        <end position="59"/>
    </location>
</feature>
<dbReference type="PROSITE" id="PS51257">
    <property type="entry name" value="PROKAR_LIPOPROTEIN"/>
    <property type="match status" value="1"/>
</dbReference>